<evidence type="ECO:0000313" key="7">
    <source>
        <dbReference type="Proteomes" id="UP001369082"/>
    </source>
</evidence>
<sequence length="63" mass="6586">IFSAVAEEINAALVIMGTGGRSGLGVALLGHTAEQVIDKLTSDLLALKQEGFVSQNTLDEEDE</sequence>
<evidence type="ECO:0000256" key="2">
    <source>
        <dbReference type="ARBA" id="ARBA00008791"/>
    </source>
</evidence>
<dbReference type="EMBL" id="JBAKAZ010000502">
    <property type="protein sequence ID" value="MEL0631116.1"/>
    <property type="molecule type" value="Genomic_DNA"/>
</dbReference>
<dbReference type="InterPro" id="IPR006016">
    <property type="entry name" value="UspA"/>
</dbReference>
<evidence type="ECO:0000259" key="5">
    <source>
        <dbReference type="Pfam" id="PF00582"/>
    </source>
</evidence>
<gene>
    <name evidence="6" type="ORF">V6256_16295</name>
</gene>
<evidence type="ECO:0000256" key="4">
    <source>
        <dbReference type="ARBA" id="ARBA00037131"/>
    </source>
</evidence>
<organism evidence="6 7">
    <name type="scientific">Psychromonas aquatilis</name>
    <dbReference type="NCBI Taxonomy" id="2005072"/>
    <lineage>
        <taxon>Bacteria</taxon>
        <taxon>Pseudomonadati</taxon>
        <taxon>Pseudomonadota</taxon>
        <taxon>Gammaproteobacteria</taxon>
        <taxon>Alteromonadales</taxon>
        <taxon>Psychromonadaceae</taxon>
        <taxon>Psychromonas</taxon>
    </lineage>
</organism>
<comment type="similarity">
    <text evidence="2">Belongs to the universal stress protein A family.</text>
</comment>
<feature type="non-terminal residue" evidence="6">
    <location>
        <position position="1"/>
    </location>
</feature>
<comment type="caution">
    <text evidence="6">The sequence shown here is derived from an EMBL/GenBank/DDBJ whole genome shotgun (WGS) entry which is preliminary data.</text>
</comment>
<accession>A0ABU9GV39</accession>
<keyword evidence="7" id="KW-1185">Reference proteome</keyword>
<evidence type="ECO:0000256" key="1">
    <source>
        <dbReference type="ARBA" id="ARBA00004496"/>
    </source>
</evidence>
<reference evidence="6 7" key="1">
    <citation type="submission" date="2024-02" db="EMBL/GenBank/DDBJ databases">
        <title>Bacteria isolated from the canopy kelp, Nereocystis luetkeana.</title>
        <authorList>
            <person name="Pfister C.A."/>
            <person name="Younker I.T."/>
            <person name="Light S.H."/>
        </authorList>
    </citation>
    <scope>NUCLEOTIDE SEQUENCE [LARGE SCALE GENOMIC DNA]</scope>
    <source>
        <strain evidence="6 7">TI.1.05</strain>
    </source>
</reference>
<name>A0ABU9GV39_9GAMM</name>
<proteinExistence type="inferred from homology"/>
<comment type="function">
    <text evidence="4">Required for resistance to DNA-damaging agents.</text>
</comment>
<dbReference type="Gene3D" id="3.40.50.12370">
    <property type="match status" value="1"/>
</dbReference>
<protein>
    <submittedName>
        <fullName evidence="6">Universal stress protein</fullName>
    </submittedName>
</protein>
<dbReference type="Pfam" id="PF00582">
    <property type="entry name" value="Usp"/>
    <property type="match status" value="1"/>
</dbReference>
<feature type="domain" description="UspA" evidence="5">
    <location>
        <begin position="4"/>
        <end position="47"/>
    </location>
</feature>
<dbReference type="RefSeq" id="WP_341599217.1">
    <property type="nucleotide sequence ID" value="NZ_JBAKAZ010000502.1"/>
</dbReference>
<evidence type="ECO:0000256" key="3">
    <source>
        <dbReference type="ARBA" id="ARBA00022490"/>
    </source>
</evidence>
<dbReference type="Proteomes" id="UP001369082">
    <property type="component" value="Unassembled WGS sequence"/>
</dbReference>
<dbReference type="PANTHER" id="PTHR47892">
    <property type="entry name" value="UNIVERSAL STRESS PROTEIN E"/>
    <property type="match status" value="1"/>
</dbReference>
<dbReference type="PANTHER" id="PTHR47892:SF1">
    <property type="entry name" value="UNIVERSAL STRESS PROTEIN E"/>
    <property type="match status" value="1"/>
</dbReference>
<dbReference type="SUPFAM" id="SSF52402">
    <property type="entry name" value="Adenine nucleotide alpha hydrolases-like"/>
    <property type="match status" value="1"/>
</dbReference>
<comment type="subcellular location">
    <subcellularLocation>
        <location evidence="1">Cytoplasm</location>
    </subcellularLocation>
</comment>
<keyword evidence="3" id="KW-0963">Cytoplasm</keyword>
<evidence type="ECO:0000313" key="6">
    <source>
        <dbReference type="EMBL" id="MEL0631116.1"/>
    </source>
</evidence>